<dbReference type="GO" id="GO:0005384">
    <property type="term" value="F:manganese ion transmembrane transporter activity"/>
    <property type="evidence" value="ECO:0007669"/>
    <property type="project" value="UniProtKB-UniRule"/>
</dbReference>
<evidence type="ECO:0000313" key="9">
    <source>
        <dbReference type="EMBL" id="HIT39257.1"/>
    </source>
</evidence>
<dbReference type="GO" id="GO:0005886">
    <property type="term" value="C:plasma membrane"/>
    <property type="evidence" value="ECO:0007669"/>
    <property type="project" value="UniProtKB-SubCell"/>
</dbReference>
<accession>A0A9D1GDQ9</accession>
<feature type="transmembrane region" description="Helical" evidence="8">
    <location>
        <begin position="105"/>
        <end position="124"/>
    </location>
</feature>
<evidence type="ECO:0000256" key="3">
    <source>
        <dbReference type="ARBA" id="ARBA00022692"/>
    </source>
</evidence>
<comment type="caution">
    <text evidence="9">The sequence shown here is derived from an EMBL/GenBank/DDBJ whole genome shotgun (WGS) entry which is preliminary data.</text>
</comment>
<keyword evidence="5 8" id="KW-0406">Ion transport</keyword>
<dbReference type="InterPro" id="IPR003810">
    <property type="entry name" value="Mntp/YtaF"/>
</dbReference>
<reference evidence="9" key="1">
    <citation type="submission" date="2020-10" db="EMBL/GenBank/DDBJ databases">
        <authorList>
            <person name="Gilroy R."/>
        </authorList>
    </citation>
    <scope>NUCLEOTIDE SEQUENCE</scope>
    <source>
        <strain evidence="9">21143</strain>
    </source>
</reference>
<evidence type="ECO:0000256" key="5">
    <source>
        <dbReference type="ARBA" id="ARBA00023065"/>
    </source>
</evidence>
<protein>
    <recommendedName>
        <fullName evidence="8">Putative manganese efflux pump MntP</fullName>
    </recommendedName>
</protein>
<evidence type="ECO:0000313" key="10">
    <source>
        <dbReference type="Proteomes" id="UP000886722"/>
    </source>
</evidence>
<keyword evidence="3 8" id="KW-0812">Transmembrane</keyword>
<proteinExistence type="inferred from homology"/>
<dbReference type="PANTHER" id="PTHR35529">
    <property type="entry name" value="MANGANESE EFFLUX PUMP MNTP-RELATED"/>
    <property type="match status" value="1"/>
</dbReference>
<dbReference type="PANTHER" id="PTHR35529:SF1">
    <property type="entry name" value="MANGANESE EFFLUX PUMP MNTP-RELATED"/>
    <property type="match status" value="1"/>
</dbReference>
<evidence type="ECO:0000256" key="8">
    <source>
        <dbReference type="HAMAP-Rule" id="MF_01521"/>
    </source>
</evidence>
<evidence type="ECO:0000256" key="2">
    <source>
        <dbReference type="ARBA" id="ARBA00022475"/>
    </source>
</evidence>
<name>A0A9D1GDQ9_9BACT</name>
<evidence type="ECO:0000256" key="1">
    <source>
        <dbReference type="ARBA" id="ARBA00022448"/>
    </source>
</evidence>
<evidence type="ECO:0000256" key="6">
    <source>
        <dbReference type="ARBA" id="ARBA00023136"/>
    </source>
</evidence>
<keyword evidence="1 8" id="KW-0813">Transport</keyword>
<keyword evidence="7 8" id="KW-0464">Manganese</keyword>
<comment type="subcellular location">
    <subcellularLocation>
        <location evidence="8">Cell membrane</location>
        <topology evidence="8">Multi-pass membrane protein</topology>
    </subcellularLocation>
</comment>
<keyword evidence="6 8" id="KW-0472">Membrane</keyword>
<evidence type="ECO:0000256" key="7">
    <source>
        <dbReference type="ARBA" id="ARBA00023211"/>
    </source>
</evidence>
<feature type="transmembrane region" description="Helical" evidence="8">
    <location>
        <begin position="6"/>
        <end position="29"/>
    </location>
</feature>
<comment type="similarity">
    <text evidence="8">Belongs to the MntP (TC 9.B.29) family.</text>
</comment>
<dbReference type="Proteomes" id="UP000886722">
    <property type="component" value="Unassembled WGS sequence"/>
</dbReference>
<dbReference type="Pfam" id="PF02659">
    <property type="entry name" value="Mntp"/>
    <property type="match status" value="1"/>
</dbReference>
<dbReference type="InterPro" id="IPR022929">
    <property type="entry name" value="Put_MntP"/>
</dbReference>
<comment type="function">
    <text evidence="8">Probably functions as a manganese efflux pump.</text>
</comment>
<gene>
    <name evidence="8" type="primary">mntP</name>
    <name evidence="9" type="ORF">IAD06_04380</name>
</gene>
<dbReference type="HAMAP" id="MF_01521">
    <property type="entry name" value="MntP_pump"/>
    <property type="match status" value="1"/>
</dbReference>
<evidence type="ECO:0000256" key="4">
    <source>
        <dbReference type="ARBA" id="ARBA00022989"/>
    </source>
</evidence>
<feature type="transmembrane region" description="Helical" evidence="8">
    <location>
        <begin position="136"/>
        <end position="156"/>
    </location>
</feature>
<keyword evidence="4 8" id="KW-1133">Transmembrane helix</keyword>
<dbReference type="EMBL" id="DVKT01000034">
    <property type="protein sequence ID" value="HIT39257.1"/>
    <property type="molecule type" value="Genomic_DNA"/>
</dbReference>
<reference evidence="9" key="2">
    <citation type="journal article" date="2021" name="PeerJ">
        <title>Extensive microbial diversity within the chicken gut microbiome revealed by metagenomics and culture.</title>
        <authorList>
            <person name="Gilroy R."/>
            <person name="Ravi A."/>
            <person name="Getino M."/>
            <person name="Pursley I."/>
            <person name="Horton D.L."/>
            <person name="Alikhan N.F."/>
            <person name="Baker D."/>
            <person name="Gharbi K."/>
            <person name="Hall N."/>
            <person name="Watson M."/>
            <person name="Adriaenssens E.M."/>
            <person name="Foster-Nyarko E."/>
            <person name="Jarju S."/>
            <person name="Secka A."/>
            <person name="Antonio M."/>
            <person name="Oren A."/>
            <person name="Chaudhuri R.R."/>
            <person name="La Ragione R."/>
            <person name="Hildebrand F."/>
            <person name="Pallen M.J."/>
        </authorList>
    </citation>
    <scope>NUCLEOTIDE SEQUENCE</scope>
    <source>
        <strain evidence="9">21143</strain>
    </source>
</reference>
<dbReference type="AlphaFoldDB" id="A0A9D1GDQ9"/>
<organism evidence="9 10">
    <name type="scientific">Candidatus Caccoplasma intestinavium</name>
    <dbReference type="NCBI Taxonomy" id="2840716"/>
    <lineage>
        <taxon>Bacteria</taxon>
        <taxon>Pseudomonadati</taxon>
        <taxon>Bacteroidota</taxon>
        <taxon>Bacteroidia</taxon>
        <taxon>Bacteroidales</taxon>
        <taxon>Bacteroidaceae</taxon>
        <taxon>Bacteroidaceae incertae sedis</taxon>
        <taxon>Candidatus Caccoplasma</taxon>
    </lineage>
</organism>
<feature type="transmembrane region" description="Helical" evidence="8">
    <location>
        <begin position="36"/>
        <end position="56"/>
    </location>
</feature>
<keyword evidence="2 8" id="KW-1003">Cell membrane</keyword>
<sequence>MTGIETWALALGLSMDCFAVSITSGIIWGRVRWKPMLLMAFFFGLFQALNPFFGWLGTRYFRYLIESVDHWIAFAILGFLGIRMIMESFKDEEEKHFNPASLKVILAMAVATSIDALAVGISFVCMGMNDWSDLSYPLAVIGLVSFIMSLVGVFLGVRCGRYAKKIHADLLGGIILFAIGVKVLIEHLSA</sequence>
<feature type="transmembrane region" description="Helical" evidence="8">
    <location>
        <begin position="168"/>
        <end position="185"/>
    </location>
</feature>
<feature type="transmembrane region" description="Helical" evidence="8">
    <location>
        <begin position="68"/>
        <end position="85"/>
    </location>
</feature>